<evidence type="ECO:0000313" key="2">
    <source>
        <dbReference type="EMBL" id="KAA1103017.1"/>
    </source>
</evidence>
<evidence type="ECO:0000313" key="3">
    <source>
        <dbReference type="Proteomes" id="UP000324748"/>
    </source>
</evidence>
<dbReference type="EMBL" id="VSWC01000042">
    <property type="protein sequence ID" value="KAA1103017.1"/>
    <property type="molecule type" value="Genomic_DNA"/>
</dbReference>
<organism evidence="2 3">
    <name type="scientific">Puccinia graminis f. sp. tritici</name>
    <dbReference type="NCBI Taxonomy" id="56615"/>
    <lineage>
        <taxon>Eukaryota</taxon>
        <taxon>Fungi</taxon>
        <taxon>Dikarya</taxon>
        <taxon>Basidiomycota</taxon>
        <taxon>Pucciniomycotina</taxon>
        <taxon>Pucciniomycetes</taxon>
        <taxon>Pucciniales</taxon>
        <taxon>Pucciniaceae</taxon>
        <taxon>Puccinia</taxon>
    </lineage>
</organism>
<keyword evidence="3" id="KW-1185">Reference proteome</keyword>
<sequence>MFQVAHSLPKPVDGSRWQLASTTTKVGVHRLGDHNEWTCRTVGLRGNIPYRVGRSPGLSHALVGQMTVHFQTSRAPPPRFLDNLVPTQPPRIADPDRVQMPLALQPQDDVGAVSRLDDLPEGLSRRRTTC</sequence>
<proteinExistence type="predicted"/>
<accession>A0A5B0PMZ2</accession>
<comment type="caution">
    <text evidence="2">The sequence shown here is derived from an EMBL/GenBank/DDBJ whole genome shotgun (WGS) entry which is preliminary data.</text>
</comment>
<dbReference type="Proteomes" id="UP000324748">
    <property type="component" value="Unassembled WGS sequence"/>
</dbReference>
<gene>
    <name evidence="2" type="ORF">PGT21_004106</name>
</gene>
<dbReference type="AlphaFoldDB" id="A0A5B0PMZ2"/>
<feature type="region of interest" description="Disordered" evidence="1">
    <location>
        <begin position="73"/>
        <end position="130"/>
    </location>
</feature>
<name>A0A5B0PMZ2_PUCGR</name>
<evidence type="ECO:0000256" key="1">
    <source>
        <dbReference type="SAM" id="MobiDB-lite"/>
    </source>
</evidence>
<reference evidence="2 3" key="1">
    <citation type="submission" date="2019-05" db="EMBL/GenBank/DDBJ databases">
        <title>Emergence of the Ug99 lineage of the wheat stem rust pathogen through somatic hybridization.</title>
        <authorList>
            <person name="Li F."/>
            <person name="Upadhyaya N.M."/>
            <person name="Sperschneider J."/>
            <person name="Matny O."/>
            <person name="Nguyen-Phuc H."/>
            <person name="Mago R."/>
            <person name="Raley C."/>
            <person name="Miller M.E."/>
            <person name="Silverstein K.A.T."/>
            <person name="Henningsen E."/>
            <person name="Hirsch C.D."/>
            <person name="Visser B."/>
            <person name="Pretorius Z.A."/>
            <person name="Steffenson B.J."/>
            <person name="Schwessinger B."/>
            <person name="Dodds P.N."/>
            <person name="Figueroa M."/>
        </authorList>
    </citation>
    <scope>NUCLEOTIDE SEQUENCE [LARGE SCALE GENOMIC DNA]</scope>
    <source>
        <strain evidence="2">21-0</strain>
    </source>
</reference>
<protein>
    <submittedName>
        <fullName evidence="2">Uncharacterized protein</fullName>
    </submittedName>
</protein>